<dbReference type="Pfam" id="PF02012">
    <property type="entry name" value="BNR"/>
    <property type="match status" value="1"/>
</dbReference>
<dbReference type="STRING" id="1890683.A0A427Y7U9"/>
<comment type="caution">
    <text evidence="2">The sequence shown here is derived from an EMBL/GenBank/DDBJ whole genome shotgun (WGS) entry which is preliminary data.</text>
</comment>
<keyword evidence="1" id="KW-0732">Signal</keyword>
<accession>A0A427Y7U9</accession>
<evidence type="ECO:0000313" key="3">
    <source>
        <dbReference type="Proteomes" id="UP000279259"/>
    </source>
</evidence>
<dbReference type="AlphaFoldDB" id="A0A427Y7U9"/>
<name>A0A427Y7U9_9TREE</name>
<dbReference type="OrthoDB" id="2130735at2759"/>
<dbReference type="InterPro" id="IPR036278">
    <property type="entry name" value="Sialidase_sf"/>
</dbReference>
<gene>
    <name evidence="2" type="ORF">EHS25_003653</name>
</gene>
<evidence type="ECO:0000313" key="2">
    <source>
        <dbReference type="EMBL" id="RSH87162.1"/>
    </source>
</evidence>
<keyword evidence="3" id="KW-1185">Reference proteome</keyword>
<protein>
    <recommendedName>
        <fullName evidence="4">Glycoside hydrolase family 93 protein</fullName>
    </recommendedName>
</protein>
<proteinExistence type="predicted"/>
<reference evidence="2 3" key="1">
    <citation type="submission" date="2018-11" db="EMBL/GenBank/DDBJ databases">
        <title>Genome sequence of Saitozyma podzolica DSM 27192.</title>
        <authorList>
            <person name="Aliyu H."/>
            <person name="Gorte O."/>
            <person name="Ochsenreither K."/>
        </authorList>
    </citation>
    <scope>NUCLEOTIDE SEQUENCE [LARGE SCALE GENOMIC DNA]</scope>
    <source>
        <strain evidence="2 3">DSM 27192</strain>
    </source>
</reference>
<feature type="chain" id="PRO_5019230813" description="Glycoside hydrolase family 93 protein" evidence="1">
    <location>
        <begin position="20"/>
        <end position="368"/>
    </location>
</feature>
<dbReference type="CDD" id="cd15482">
    <property type="entry name" value="Sialidase_non-viral"/>
    <property type="match status" value="1"/>
</dbReference>
<sequence>MIRLAFYLLSSLAAIGVSAAPVSKTDFGPVVIFDPPANYTAQRTLYARSLVRTNGDLLATWENYSPAADGNPYFPIYKSKDGGETWSPYSKVEDQVNGWGMRYQPFLYELPSSIGGYKKGDLLLAGNSIPEDLSKTQIDLYASRDQGQTWTFVSHIANGGRAIPNNGETPVWEPFLMYHNNQLVCYYSDQRDPSYGQKMSHQVTSDLATWGPVVTDVAYPTYDFRPGMPTVSELPDGTYIMTYEFYGATEGAFSVYYKISADPLAFGSHTGVVLPPTDGYVPSSSPYNVWTPAGGSNGSIVVDAGSSTDVFISTDLGKSWVRQATSAPESYTRSLRVMKDDSKVLIVGGGPITGDGSTNEVTATQITV</sequence>
<dbReference type="Gene3D" id="2.120.10.10">
    <property type="match status" value="1"/>
</dbReference>
<dbReference type="PANTHER" id="PTHR38792:SF3">
    <property type="entry name" value="BNR_ASP-BOX REPEAT DOMAIN PROTEIN (AFU_ORTHOLOGUE AFUA_7G06430)-RELATED"/>
    <property type="match status" value="1"/>
</dbReference>
<organism evidence="2 3">
    <name type="scientific">Saitozyma podzolica</name>
    <dbReference type="NCBI Taxonomy" id="1890683"/>
    <lineage>
        <taxon>Eukaryota</taxon>
        <taxon>Fungi</taxon>
        <taxon>Dikarya</taxon>
        <taxon>Basidiomycota</taxon>
        <taxon>Agaricomycotina</taxon>
        <taxon>Tremellomycetes</taxon>
        <taxon>Tremellales</taxon>
        <taxon>Trimorphomycetaceae</taxon>
        <taxon>Saitozyma</taxon>
    </lineage>
</organism>
<feature type="signal peptide" evidence="1">
    <location>
        <begin position="1"/>
        <end position="19"/>
    </location>
</feature>
<dbReference type="PANTHER" id="PTHR38792">
    <property type="entry name" value="BNR/ASP-BOX REPEAT DOMAIN PROTEIN (AFU_ORTHOLOGUE AFUA_7G06430)-RELATED"/>
    <property type="match status" value="1"/>
</dbReference>
<dbReference type="EMBL" id="RSCD01000018">
    <property type="protein sequence ID" value="RSH87162.1"/>
    <property type="molecule type" value="Genomic_DNA"/>
</dbReference>
<dbReference type="Proteomes" id="UP000279259">
    <property type="component" value="Unassembled WGS sequence"/>
</dbReference>
<dbReference type="SUPFAM" id="SSF50939">
    <property type="entry name" value="Sialidases"/>
    <property type="match status" value="1"/>
</dbReference>
<dbReference type="InterPro" id="IPR002860">
    <property type="entry name" value="BNR_rpt"/>
</dbReference>
<evidence type="ECO:0000256" key="1">
    <source>
        <dbReference type="SAM" id="SignalP"/>
    </source>
</evidence>
<evidence type="ECO:0008006" key="4">
    <source>
        <dbReference type="Google" id="ProtNLM"/>
    </source>
</evidence>